<accession>A0A7L4WD99</accession>
<organism evidence="1 2">
    <name type="scientific">Pseudolactococcus paracarnosus</name>
    <dbReference type="NCBI Taxonomy" id="2749962"/>
    <lineage>
        <taxon>Bacteria</taxon>
        <taxon>Bacillati</taxon>
        <taxon>Bacillota</taxon>
        <taxon>Bacilli</taxon>
        <taxon>Lactobacillales</taxon>
        <taxon>Streptococcaceae</taxon>
        <taxon>Pseudolactococcus</taxon>
    </lineage>
</organism>
<sequence>MGYGKRHGYNWVPNFTDEEVEKFVQTSNLISENGLDKAIKMVWGDLNTLLEEERESELSILRHSLGRLNRYQLALKIDVKGLTSENVVLRQRVHTLETKLSDLIKKLSTSKKLKKIIE</sequence>
<dbReference type="Proteomes" id="UP000516280">
    <property type="component" value="Chromosome"/>
</dbReference>
<gene>
    <name evidence="1" type="ORF">BHS01_00100</name>
</gene>
<evidence type="ECO:0000313" key="2">
    <source>
        <dbReference type="Proteomes" id="UP000516280"/>
    </source>
</evidence>
<name>A0A7L4WD99_9LACT</name>
<protein>
    <submittedName>
        <fullName evidence="1">Uncharacterized protein</fullName>
    </submittedName>
</protein>
<dbReference type="KEGG" id="lpaa:BHS01_00100"/>
<dbReference type="AlphaFoldDB" id="A0A7L4WD99"/>
<evidence type="ECO:0000313" key="1">
    <source>
        <dbReference type="EMBL" id="QDJ27072.1"/>
    </source>
</evidence>
<reference evidence="1 2" key="1">
    <citation type="submission" date="2016-09" db="EMBL/GenBank/DDBJ databases">
        <title>Lactic acid bacteria from MAP meat Genome sequencing and assembly.</title>
        <authorList>
            <person name="Behr J."/>
            <person name="Hilgarth M."/>
            <person name="Vogel R.F."/>
        </authorList>
    </citation>
    <scope>NUCLEOTIDE SEQUENCE [LARGE SCALE GENOMIC DNA]</scope>
    <source>
        <strain evidence="1 2">TMW21615</strain>
    </source>
</reference>
<proteinExistence type="predicted"/>
<dbReference type="EMBL" id="CP017195">
    <property type="protein sequence ID" value="QDJ27072.1"/>
    <property type="molecule type" value="Genomic_DNA"/>
</dbReference>